<evidence type="ECO:0000313" key="3">
    <source>
        <dbReference type="Proteomes" id="UP000252985"/>
    </source>
</evidence>
<protein>
    <recommendedName>
        <fullName evidence="1">DUF5615 domain-containing protein</fullName>
    </recommendedName>
</protein>
<feature type="domain" description="DUF5615" evidence="1">
    <location>
        <begin position="5"/>
        <end position="97"/>
    </location>
</feature>
<dbReference type="Proteomes" id="UP000252985">
    <property type="component" value="Plasmid pCBA1112-02"/>
</dbReference>
<dbReference type="GeneID" id="37289140"/>
<dbReference type="Pfam" id="PF18480">
    <property type="entry name" value="DUF5615"/>
    <property type="match status" value="1"/>
</dbReference>
<accession>A0A345EIJ3</accession>
<reference evidence="2 3" key="1">
    <citation type="submission" date="2018-07" db="EMBL/GenBank/DDBJ databases">
        <title>Genome sequences of Haloplanus sp. CBA1112.</title>
        <authorList>
            <person name="Kim Y.B."/>
            <person name="Roh S.W."/>
        </authorList>
    </citation>
    <scope>NUCLEOTIDE SEQUENCE [LARGE SCALE GENOMIC DNA]</scope>
    <source>
        <strain evidence="2 3">CBA1112</strain>
        <plasmid evidence="3">pcba1112-02</plasmid>
    </source>
</reference>
<dbReference type="KEGG" id="haq:DU484_19140"/>
<dbReference type="EMBL" id="CP031149">
    <property type="protein sequence ID" value="AXG12015.1"/>
    <property type="molecule type" value="Genomic_DNA"/>
</dbReference>
<organism evidence="2 3">
    <name type="scientific">Haloplanus rubicundus</name>
    <dbReference type="NCBI Taxonomy" id="1547898"/>
    <lineage>
        <taxon>Archaea</taxon>
        <taxon>Methanobacteriati</taxon>
        <taxon>Methanobacteriota</taxon>
        <taxon>Stenosarchaea group</taxon>
        <taxon>Halobacteria</taxon>
        <taxon>Halobacteriales</taxon>
        <taxon>Haloferacaceae</taxon>
        <taxon>Haloplanus</taxon>
    </lineage>
</organism>
<dbReference type="InterPro" id="IPR041049">
    <property type="entry name" value="DUF5615"/>
</dbReference>
<geneLocation type="plasmid" evidence="3">
    <name>pcba1112-02</name>
</geneLocation>
<name>A0A345EIJ3_9EURY</name>
<proteinExistence type="predicted"/>
<keyword evidence="2" id="KW-0614">Plasmid</keyword>
<dbReference type="AlphaFoldDB" id="A0A345EIJ3"/>
<evidence type="ECO:0000259" key="1">
    <source>
        <dbReference type="Pfam" id="PF18480"/>
    </source>
</evidence>
<dbReference type="RefSeq" id="WP_114606919.1">
    <property type="nucleotide sequence ID" value="NZ_CP031149.1"/>
</dbReference>
<sequence length="116" mass="13076">MRWAFFIDANLEPRTAEILGKEGYRAEYSDYVLDEDADDEVDILPYVQQEELIIVTADIKNFAPLADSRHEGLLLVNNQRASAYAIANAILNIVDAYGSPTNMLGKVETLDPWIQE</sequence>
<gene>
    <name evidence="2" type="ORF">DU484_19140</name>
</gene>
<evidence type="ECO:0000313" key="2">
    <source>
        <dbReference type="EMBL" id="AXG12015.1"/>
    </source>
</evidence>